<keyword evidence="6" id="KW-0472">Membrane</keyword>
<dbReference type="GO" id="GO:0016020">
    <property type="term" value="C:membrane"/>
    <property type="evidence" value="ECO:0007669"/>
    <property type="project" value="UniProtKB-SubCell"/>
</dbReference>
<evidence type="ECO:0000313" key="9">
    <source>
        <dbReference type="Proteomes" id="UP000257109"/>
    </source>
</evidence>
<keyword evidence="3" id="KW-0812">Transmembrane</keyword>
<gene>
    <name evidence="8" type="primary">AAP8</name>
    <name evidence="8" type="ORF">CR513_16790</name>
</gene>
<dbReference type="OrthoDB" id="40134at2759"/>
<reference evidence="8" key="1">
    <citation type="submission" date="2018-05" db="EMBL/GenBank/DDBJ databases">
        <title>Draft genome of Mucuna pruriens seed.</title>
        <authorList>
            <person name="Nnadi N.E."/>
            <person name="Vos R."/>
            <person name="Hasami M.H."/>
            <person name="Devisetty U.K."/>
            <person name="Aguiy J.C."/>
        </authorList>
    </citation>
    <scope>NUCLEOTIDE SEQUENCE [LARGE SCALE GENOMIC DNA]</scope>
    <source>
        <strain evidence="8">JCA_2017</strain>
    </source>
</reference>
<evidence type="ECO:0000256" key="5">
    <source>
        <dbReference type="ARBA" id="ARBA00022989"/>
    </source>
</evidence>
<feature type="non-terminal residue" evidence="8">
    <location>
        <position position="1"/>
    </location>
</feature>
<keyword evidence="5" id="KW-1133">Transmembrane helix</keyword>
<evidence type="ECO:0000256" key="4">
    <source>
        <dbReference type="ARBA" id="ARBA00022970"/>
    </source>
</evidence>
<accession>A0A371HB88</accession>
<evidence type="ECO:0000259" key="7">
    <source>
        <dbReference type="Pfam" id="PF01490"/>
    </source>
</evidence>
<proteinExistence type="predicted"/>
<comment type="subcellular location">
    <subcellularLocation>
        <location evidence="1">Membrane</location>
    </subcellularLocation>
</comment>
<evidence type="ECO:0000256" key="3">
    <source>
        <dbReference type="ARBA" id="ARBA00022692"/>
    </source>
</evidence>
<keyword evidence="4" id="KW-0029">Amino-acid transport</keyword>
<evidence type="ECO:0000256" key="1">
    <source>
        <dbReference type="ARBA" id="ARBA00004370"/>
    </source>
</evidence>
<dbReference type="Pfam" id="PF01490">
    <property type="entry name" value="Aa_trans"/>
    <property type="match status" value="1"/>
</dbReference>
<organism evidence="8 9">
    <name type="scientific">Mucuna pruriens</name>
    <name type="common">Velvet bean</name>
    <name type="synonym">Dolichos pruriens</name>
    <dbReference type="NCBI Taxonomy" id="157652"/>
    <lineage>
        <taxon>Eukaryota</taxon>
        <taxon>Viridiplantae</taxon>
        <taxon>Streptophyta</taxon>
        <taxon>Embryophyta</taxon>
        <taxon>Tracheophyta</taxon>
        <taxon>Spermatophyta</taxon>
        <taxon>Magnoliopsida</taxon>
        <taxon>eudicotyledons</taxon>
        <taxon>Gunneridae</taxon>
        <taxon>Pentapetalae</taxon>
        <taxon>rosids</taxon>
        <taxon>fabids</taxon>
        <taxon>Fabales</taxon>
        <taxon>Fabaceae</taxon>
        <taxon>Papilionoideae</taxon>
        <taxon>50 kb inversion clade</taxon>
        <taxon>NPAAA clade</taxon>
        <taxon>indigoferoid/millettioid clade</taxon>
        <taxon>Phaseoleae</taxon>
        <taxon>Mucuna</taxon>
    </lineage>
</organism>
<protein>
    <submittedName>
        <fullName evidence="8">Amino acid permease 8</fullName>
    </submittedName>
</protein>
<dbReference type="AlphaFoldDB" id="A0A371HB88"/>
<dbReference type="EMBL" id="QJKJ01003077">
    <property type="protein sequence ID" value="RDY00069.1"/>
    <property type="molecule type" value="Genomic_DNA"/>
</dbReference>
<feature type="domain" description="Amino acid transporter transmembrane" evidence="7">
    <location>
        <begin position="84"/>
        <end position="140"/>
    </location>
</feature>
<dbReference type="GO" id="GO:0006865">
    <property type="term" value="P:amino acid transport"/>
    <property type="evidence" value="ECO:0007669"/>
    <property type="project" value="UniProtKB-KW"/>
</dbReference>
<evidence type="ECO:0000256" key="2">
    <source>
        <dbReference type="ARBA" id="ARBA00022448"/>
    </source>
</evidence>
<dbReference type="InterPro" id="IPR013057">
    <property type="entry name" value="AA_transpt_TM"/>
</dbReference>
<comment type="caution">
    <text evidence="8">The sequence shown here is derived from an EMBL/GenBank/DDBJ whole genome shotgun (WGS) entry which is preliminary data.</text>
</comment>
<name>A0A371HB88_MUCPR</name>
<dbReference type="STRING" id="157652.A0A371HB88"/>
<evidence type="ECO:0000256" key="6">
    <source>
        <dbReference type="ARBA" id="ARBA00023136"/>
    </source>
</evidence>
<keyword evidence="2" id="KW-0813">Transport</keyword>
<evidence type="ECO:0000313" key="8">
    <source>
        <dbReference type="EMBL" id="RDY00069.1"/>
    </source>
</evidence>
<dbReference type="Proteomes" id="UP000257109">
    <property type="component" value="Unassembled WGS sequence"/>
</dbReference>
<sequence length="157" mass="17425">MFEGKIGRDPLDATLDYLKIKSEVLYVEKRRIRPSPTLCRNQSSRLHTGLGSIPIPAHDSSNSCRTPIRRLHLGTKTSDSIEGHDTYCKFSNNPYMIGFGVVQIFLSQAPNFHKLTWLSTFVVATSFGYAFIESGISLAVVISGKGEITRIFGARTT</sequence>
<keyword evidence="9" id="KW-1185">Reference proteome</keyword>